<accession>A0ABR2NLW5</accession>
<gene>
    <name evidence="2" type="ORF">V6N11_019641</name>
</gene>
<organism evidence="2 3">
    <name type="scientific">Hibiscus sabdariffa</name>
    <name type="common">roselle</name>
    <dbReference type="NCBI Taxonomy" id="183260"/>
    <lineage>
        <taxon>Eukaryota</taxon>
        <taxon>Viridiplantae</taxon>
        <taxon>Streptophyta</taxon>
        <taxon>Embryophyta</taxon>
        <taxon>Tracheophyta</taxon>
        <taxon>Spermatophyta</taxon>
        <taxon>Magnoliopsida</taxon>
        <taxon>eudicotyledons</taxon>
        <taxon>Gunneridae</taxon>
        <taxon>Pentapetalae</taxon>
        <taxon>rosids</taxon>
        <taxon>malvids</taxon>
        <taxon>Malvales</taxon>
        <taxon>Malvaceae</taxon>
        <taxon>Malvoideae</taxon>
        <taxon>Hibiscus</taxon>
    </lineage>
</organism>
<dbReference type="Proteomes" id="UP001396334">
    <property type="component" value="Unassembled WGS sequence"/>
</dbReference>
<evidence type="ECO:0000256" key="1">
    <source>
        <dbReference type="SAM" id="MobiDB-lite"/>
    </source>
</evidence>
<evidence type="ECO:0000313" key="2">
    <source>
        <dbReference type="EMBL" id="KAK8976967.1"/>
    </source>
</evidence>
<sequence length="84" mass="9261">MEEDPERNFQDVPLPRASGHMESGGLVGDHSGLPALCTLCRRSLAPEYEAMFDLETVGLCGDCKFLLLEDLGTPPQDSNRRRQA</sequence>
<protein>
    <submittedName>
        <fullName evidence="2">Uncharacterized protein</fullName>
    </submittedName>
</protein>
<comment type="caution">
    <text evidence="2">The sequence shown here is derived from an EMBL/GenBank/DDBJ whole genome shotgun (WGS) entry which is preliminary data.</text>
</comment>
<dbReference type="EMBL" id="JBBPBN010000125">
    <property type="protein sequence ID" value="KAK8976967.1"/>
    <property type="molecule type" value="Genomic_DNA"/>
</dbReference>
<proteinExistence type="predicted"/>
<name>A0ABR2NLW5_9ROSI</name>
<evidence type="ECO:0000313" key="3">
    <source>
        <dbReference type="Proteomes" id="UP001396334"/>
    </source>
</evidence>
<feature type="region of interest" description="Disordered" evidence="1">
    <location>
        <begin position="1"/>
        <end position="25"/>
    </location>
</feature>
<keyword evidence="3" id="KW-1185">Reference proteome</keyword>
<reference evidence="2 3" key="1">
    <citation type="journal article" date="2024" name="G3 (Bethesda)">
        <title>Genome assembly of Hibiscus sabdariffa L. provides insights into metabolisms of medicinal natural products.</title>
        <authorList>
            <person name="Kim T."/>
        </authorList>
    </citation>
    <scope>NUCLEOTIDE SEQUENCE [LARGE SCALE GENOMIC DNA]</scope>
    <source>
        <strain evidence="2">TK-2024</strain>
        <tissue evidence="2">Old leaves</tissue>
    </source>
</reference>